<proteinExistence type="predicted"/>
<dbReference type="InterPro" id="IPR006190">
    <property type="entry name" value="SAF_AFP_Neu5Ac"/>
</dbReference>
<dbReference type="CDD" id="cd11615">
    <property type="entry name" value="SAF_NeuB_like"/>
    <property type="match status" value="1"/>
</dbReference>
<dbReference type="GO" id="GO:0047444">
    <property type="term" value="F:N-acylneuraminate-9-phosphate synthase activity"/>
    <property type="evidence" value="ECO:0007669"/>
    <property type="project" value="TreeGrafter"/>
</dbReference>
<dbReference type="GO" id="GO:0016051">
    <property type="term" value="P:carbohydrate biosynthetic process"/>
    <property type="evidence" value="ECO:0007669"/>
    <property type="project" value="InterPro"/>
</dbReference>
<dbReference type="PROSITE" id="PS50844">
    <property type="entry name" value="AFP_LIKE"/>
    <property type="match status" value="1"/>
</dbReference>
<dbReference type="SUPFAM" id="SSF51269">
    <property type="entry name" value="AFP III-like domain"/>
    <property type="match status" value="1"/>
</dbReference>
<dbReference type="PANTHER" id="PTHR42966:SF1">
    <property type="entry name" value="SIALIC ACID SYNTHASE"/>
    <property type="match status" value="1"/>
</dbReference>
<keyword evidence="2" id="KW-1185">Reference proteome</keyword>
<dbReference type="InterPro" id="IPR013132">
    <property type="entry name" value="PseI/NeuA/B-like_N"/>
</dbReference>
<organism evidence="2 3">
    <name type="scientific">Galendromus occidentalis</name>
    <name type="common">western predatory mite</name>
    <dbReference type="NCBI Taxonomy" id="34638"/>
    <lineage>
        <taxon>Eukaryota</taxon>
        <taxon>Metazoa</taxon>
        <taxon>Ecdysozoa</taxon>
        <taxon>Arthropoda</taxon>
        <taxon>Chelicerata</taxon>
        <taxon>Arachnida</taxon>
        <taxon>Acari</taxon>
        <taxon>Parasitiformes</taxon>
        <taxon>Mesostigmata</taxon>
        <taxon>Gamasina</taxon>
        <taxon>Phytoseioidea</taxon>
        <taxon>Phytoseiidae</taxon>
        <taxon>Typhlodrominae</taxon>
        <taxon>Galendromus</taxon>
    </lineage>
</organism>
<evidence type="ECO:0000259" key="1">
    <source>
        <dbReference type="PROSITE" id="PS50844"/>
    </source>
</evidence>
<dbReference type="Proteomes" id="UP000694867">
    <property type="component" value="Unplaced"/>
</dbReference>
<dbReference type="InterPro" id="IPR036732">
    <property type="entry name" value="AFP_Neu5c_C_sf"/>
</dbReference>
<accession>A0AAJ6QWN8</accession>
<dbReference type="Gene3D" id="3.20.20.70">
    <property type="entry name" value="Aldolase class I"/>
    <property type="match status" value="1"/>
</dbReference>
<name>A0AAJ6QWN8_9ACAR</name>
<dbReference type="InterPro" id="IPR051690">
    <property type="entry name" value="PseI-like"/>
</dbReference>
<evidence type="ECO:0000313" key="3">
    <source>
        <dbReference type="RefSeq" id="XP_003746203.1"/>
    </source>
</evidence>
<dbReference type="KEGG" id="goe:100901930"/>
<dbReference type="Gene3D" id="3.90.1210.10">
    <property type="entry name" value="Antifreeze-like/N-acetylneuraminic acid synthase C-terminal domain"/>
    <property type="match status" value="1"/>
</dbReference>
<dbReference type="AlphaFoldDB" id="A0AAJ6QWN8"/>
<dbReference type="CTD" id="54187"/>
<gene>
    <name evidence="3" type="primary">LOC100901930</name>
</gene>
<dbReference type="InterPro" id="IPR013785">
    <property type="entry name" value="Aldolase_TIM"/>
</dbReference>
<dbReference type="PANTHER" id="PTHR42966">
    <property type="entry name" value="N-ACETYLNEURAMINATE SYNTHASE"/>
    <property type="match status" value="1"/>
</dbReference>
<dbReference type="RefSeq" id="XP_003746203.1">
    <property type="nucleotide sequence ID" value="XM_003746155.1"/>
</dbReference>
<sequence>MAVLDFAGRLVGVDQPVYIIAEIGQNHQGCLQTAMLMIEEAARAGVDCVKFQKSTLREKYSPSVLARRYDSPNSFGSTYGAHKAFLELTEDDYRALQKKARDCGVQMTASAMDQTALDFLESLEVPFIKIGSGDSNNMRLIGKAAKTGIPLVISTGMSNMETVERIYSLVSNSFGMLQCTSAYPTRPSQVNLNVIDAYRQRFPRAVIGFSGHEESFIATLGAVAKGAKIIERHFTLDKSLKGSDHKCSLDPVEMRTMIEQIRVLEKCLGSSAKTFLDCERPCFDKLGKSIVASRNIRSGTKIAEVDLQVKVAEPHGWNPLEEDSLLKRIATRDIMEGESIVADCVT</sequence>
<dbReference type="GeneID" id="100901930"/>
<evidence type="ECO:0000313" key="2">
    <source>
        <dbReference type="Proteomes" id="UP000694867"/>
    </source>
</evidence>
<reference evidence="3" key="1">
    <citation type="submission" date="2025-08" db="UniProtKB">
        <authorList>
            <consortium name="RefSeq"/>
        </authorList>
    </citation>
    <scope>IDENTIFICATION</scope>
</reference>
<dbReference type="SUPFAM" id="SSF51569">
    <property type="entry name" value="Aldolase"/>
    <property type="match status" value="1"/>
</dbReference>
<dbReference type="InterPro" id="IPR057736">
    <property type="entry name" value="SAF_PseI/NeuA/NeuB"/>
</dbReference>
<feature type="domain" description="AFP-like" evidence="1">
    <location>
        <begin position="289"/>
        <end position="346"/>
    </location>
</feature>
<dbReference type="Pfam" id="PF03102">
    <property type="entry name" value="NeuB"/>
    <property type="match status" value="1"/>
</dbReference>
<protein>
    <submittedName>
        <fullName evidence="3">Sialic acid synthase</fullName>
    </submittedName>
</protein>